<dbReference type="PROSITE" id="PS51184">
    <property type="entry name" value="JMJC"/>
    <property type="match status" value="1"/>
</dbReference>
<evidence type="ECO:0000313" key="4">
    <source>
        <dbReference type="Proteomes" id="UP000193685"/>
    </source>
</evidence>
<dbReference type="PANTHER" id="PTHR12461:SF100">
    <property type="entry name" value="JMJC DOMAIN-CONTAINING PROTEIN 4"/>
    <property type="match status" value="1"/>
</dbReference>
<dbReference type="InterPro" id="IPR014710">
    <property type="entry name" value="RmlC-like_jellyroll"/>
</dbReference>
<dbReference type="Proteomes" id="UP000193685">
    <property type="component" value="Unassembled WGS sequence"/>
</dbReference>
<feature type="compositionally biased region" description="Acidic residues" evidence="1">
    <location>
        <begin position="218"/>
        <end position="229"/>
    </location>
</feature>
<dbReference type="OrthoDB" id="415358at2759"/>
<protein>
    <submittedName>
        <fullName evidence="3">Cupin-like domain-domain-containing protein</fullName>
    </submittedName>
</protein>
<sequence length="341" mass="38126">MSADGRFGTGASKKKMEFASLLQDLQRGEQLYLTAQYKDHDEDSILAEPLETIQYKIGFPVQPVAAGDLMIAKVNLWLGASKEERSSGCHHDFHDNFYCLLSGSKTFRLFASTKENTERLQLHGQIVRRFTNGLVAYDELLGSDGLTGLAKATIRLELCEQNMSTLTNVTGKAFEDAREALEAAEDDMLNCQLEAGVSAEEDDYEDDGSIQEPSSNEDTSEDEQGDLTNDDCPPPSFSTLSSDQVQKLVGKYGETISLERGEMLYLPASWFHEVISHSGKEDFHMALNYWFYPPDDDKGGYLDTQIFDELRRRMIQNSISGDLHGLDDLEGSKKRQKTEGI</sequence>
<evidence type="ECO:0000259" key="2">
    <source>
        <dbReference type="PROSITE" id="PS51184"/>
    </source>
</evidence>
<dbReference type="PANTHER" id="PTHR12461">
    <property type="entry name" value="HYPOXIA-INDUCIBLE FACTOR 1 ALPHA INHIBITOR-RELATED"/>
    <property type="match status" value="1"/>
</dbReference>
<name>A0A1Y2EYZ0_PROLT</name>
<keyword evidence="4" id="KW-1185">Reference proteome</keyword>
<dbReference type="SUPFAM" id="SSF51197">
    <property type="entry name" value="Clavaminate synthase-like"/>
    <property type="match status" value="1"/>
</dbReference>
<feature type="region of interest" description="Disordered" evidence="1">
    <location>
        <begin position="198"/>
        <end position="241"/>
    </location>
</feature>
<evidence type="ECO:0000313" key="3">
    <source>
        <dbReference type="EMBL" id="ORY76326.1"/>
    </source>
</evidence>
<dbReference type="STRING" id="56484.A0A1Y2EYZ0"/>
<dbReference type="InterPro" id="IPR041667">
    <property type="entry name" value="Cupin_8"/>
</dbReference>
<dbReference type="Gene3D" id="2.60.120.10">
    <property type="entry name" value="Jelly Rolls"/>
    <property type="match status" value="2"/>
</dbReference>
<proteinExistence type="predicted"/>
<dbReference type="GeneID" id="63787331"/>
<dbReference type="OMA" id="ANADHKQ"/>
<dbReference type="Pfam" id="PF13621">
    <property type="entry name" value="Cupin_8"/>
    <property type="match status" value="1"/>
</dbReference>
<reference evidence="3 4" key="1">
    <citation type="submission" date="2016-07" db="EMBL/GenBank/DDBJ databases">
        <title>Pervasive Adenine N6-methylation of Active Genes in Fungi.</title>
        <authorList>
            <consortium name="DOE Joint Genome Institute"/>
            <person name="Mondo S.J."/>
            <person name="Dannebaum R.O."/>
            <person name="Kuo R.C."/>
            <person name="Labutti K."/>
            <person name="Haridas S."/>
            <person name="Kuo A."/>
            <person name="Salamov A."/>
            <person name="Ahrendt S.R."/>
            <person name="Lipzen A."/>
            <person name="Sullivan W."/>
            <person name="Andreopoulos W.B."/>
            <person name="Clum A."/>
            <person name="Lindquist E."/>
            <person name="Daum C."/>
            <person name="Ramamoorthy G.K."/>
            <person name="Gryganskyi A."/>
            <person name="Culley D."/>
            <person name="Magnuson J.K."/>
            <person name="James T.Y."/>
            <person name="O'Malley M.A."/>
            <person name="Stajich J.E."/>
            <person name="Spatafora J.W."/>
            <person name="Visel A."/>
            <person name="Grigoriev I.V."/>
        </authorList>
    </citation>
    <scope>NUCLEOTIDE SEQUENCE [LARGE SCALE GENOMIC DNA]</scope>
    <source>
        <strain evidence="3 4">12-1054</strain>
    </source>
</reference>
<evidence type="ECO:0000256" key="1">
    <source>
        <dbReference type="SAM" id="MobiDB-lite"/>
    </source>
</evidence>
<dbReference type="RefSeq" id="XP_040722589.1">
    <property type="nucleotide sequence ID" value="XM_040870732.1"/>
</dbReference>
<feature type="compositionally biased region" description="Acidic residues" evidence="1">
    <location>
        <begin position="199"/>
        <end position="209"/>
    </location>
</feature>
<feature type="domain" description="JmjC" evidence="2">
    <location>
        <begin position="35"/>
        <end position="308"/>
    </location>
</feature>
<accession>A0A1Y2EYZ0</accession>
<dbReference type="InterPro" id="IPR003347">
    <property type="entry name" value="JmjC_dom"/>
</dbReference>
<dbReference type="EMBL" id="MCFI01000023">
    <property type="protein sequence ID" value="ORY76326.1"/>
    <property type="molecule type" value="Genomic_DNA"/>
</dbReference>
<gene>
    <name evidence="3" type="ORF">BCR37DRAFT_389421</name>
</gene>
<comment type="caution">
    <text evidence="3">The sequence shown here is derived from an EMBL/GenBank/DDBJ whole genome shotgun (WGS) entry which is preliminary data.</text>
</comment>
<organism evidence="3 4">
    <name type="scientific">Protomyces lactucae-debilis</name>
    <dbReference type="NCBI Taxonomy" id="2754530"/>
    <lineage>
        <taxon>Eukaryota</taxon>
        <taxon>Fungi</taxon>
        <taxon>Dikarya</taxon>
        <taxon>Ascomycota</taxon>
        <taxon>Taphrinomycotina</taxon>
        <taxon>Taphrinomycetes</taxon>
        <taxon>Taphrinales</taxon>
        <taxon>Protomycetaceae</taxon>
        <taxon>Protomyces</taxon>
    </lineage>
</organism>
<dbReference type="AlphaFoldDB" id="A0A1Y2EYZ0"/>